<evidence type="ECO:0000256" key="1">
    <source>
        <dbReference type="SAM" id="MobiDB-lite"/>
    </source>
</evidence>
<reference evidence="2 3" key="1">
    <citation type="submission" date="2019-10" db="EMBL/GenBank/DDBJ databases">
        <authorList>
            <person name="Palmer J.M."/>
        </authorList>
    </citation>
    <scope>NUCLEOTIDE SEQUENCE [LARGE SCALE GENOMIC DNA]</scope>
    <source>
        <strain evidence="2 3">TWF730</strain>
    </source>
</reference>
<keyword evidence="3" id="KW-1185">Reference proteome</keyword>
<evidence type="ECO:0000313" key="3">
    <source>
        <dbReference type="Proteomes" id="UP001373714"/>
    </source>
</evidence>
<sequence>MGKASYKPSTGPFPFLSLPRELRHKIYKYVISFPTAPSAPISSFLDSRPPFELRERLSEPTDLSLLLVNKQIHDEASQVLYGETVFPLRVVINESQTDGYEPQTLFEVQYESPWEEVGYTWKDKDDIGEYCAVNFLPRFATHIPDNDSLTSPIPSYRHLIKHIRVDIIDKRVYPYSFKEYRVPTIMRSRVKKLLLPFAHRLTKTLGHAAKDATVEIKLSSLFLYKEELSNFQYREEAGQETLELYTELIETIWPFTTGSWQHKLDMPLEIQQQHPKLVSQVFKSCDDQYVHMEKEEKKKYQTLDVAEPCFWAMNEGKMRVTRKLQASAGTARRPNRRNMSFRTRY</sequence>
<dbReference type="EMBL" id="JAVHNS010000018">
    <property type="protein sequence ID" value="KAK6331400.1"/>
    <property type="molecule type" value="Genomic_DNA"/>
</dbReference>
<dbReference type="PANTHER" id="PTHR42085">
    <property type="entry name" value="F-BOX DOMAIN-CONTAINING PROTEIN"/>
    <property type="match status" value="1"/>
</dbReference>
<dbReference type="InterPro" id="IPR038883">
    <property type="entry name" value="AN11006-like"/>
</dbReference>
<organism evidence="2 3">
    <name type="scientific">Orbilia blumenaviensis</name>
    <dbReference type="NCBI Taxonomy" id="1796055"/>
    <lineage>
        <taxon>Eukaryota</taxon>
        <taxon>Fungi</taxon>
        <taxon>Dikarya</taxon>
        <taxon>Ascomycota</taxon>
        <taxon>Pezizomycotina</taxon>
        <taxon>Orbiliomycetes</taxon>
        <taxon>Orbiliales</taxon>
        <taxon>Orbiliaceae</taxon>
        <taxon>Orbilia</taxon>
    </lineage>
</organism>
<dbReference type="Proteomes" id="UP001373714">
    <property type="component" value="Unassembled WGS sequence"/>
</dbReference>
<name>A0AAV9TYL4_9PEZI</name>
<dbReference type="AlphaFoldDB" id="A0AAV9TYL4"/>
<gene>
    <name evidence="2" type="ORF">TWF730_004482</name>
</gene>
<proteinExistence type="predicted"/>
<evidence type="ECO:0000313" key="2">
    <source>
        <dbReference type="EMBL" id="KAK6331400.1"/>
    </source>
</evidence>
<accession>A0AAV9TYL4</accession>
<feature type="region of interest" description="Disordered" evidence="1">
    <location>
        <begin position="324"/>
        <end position="345"/>
    </location>
</feature>
<dbReference type="PANTHER" id="PTHR42085:SF2">
    <property type="entry name" value="F-BOX DOMAIN-CONTAINING PROTEIN"/>
    <property type="match status" value="1"/>
</dbReference>
<protein>
    <recommendedName>
        <fullName evidence="4">F-box domain-containing protein</fullName>
    </recommendedName>
</protein>
<evidence type="ECO:0008006" key="4">
    <source>
        <dbReference type="Google" id="ProtNLM"/>
    </source>
</evidence>
<comment type="caution">
    <text evidence="2">The sequence shown here is derived from an EMBL/GenBank/DDBJ whole genome shotgun (WGS) entry which is preliminary data.</text>
</comment>